<name>A0A197KG78_9FUNG</name>
<dbReference type="AlphaFoldDB" id="A0A197KG78"/>
<dbReference type="EMBL" id="KV442011">
    <property type="protein sequence ID" value="OAQ36732.1"/>
    <property type="molecule type" value="Genomic_DNA"/>
</dbReference>
<proteinExistence type="predicted"/>
<evidence type="ECO:0000313" key="1">
    <source>
        <dbReference type="EMBL" id="OAQ36732.1"/>
    </source>
</evidence>
<evidence type="ECO:0000313" key="2">
    <source>
        <dbReference type="Proteomes" id="UP000078512"/>
    </source>
</evidence>
<accession>A0A197KG78</accession>
<reference evidence="1 2" key="1">
    <citation type="submission" date="2016-05" db="EMBL/GenBank/DDBJ databases">
        <title>Genome sequencing reveals origins of a unique bacterial endosymbiosis in the earliest lineages of terrestrial Fungi.</title>
        <authorList>
            <consortium name="DOE Joint Genome Institute"/>
            <person name="Uehling J."/>
            <person name="Gryganskyi A."/>
            <person name="Hameed K."/>
            <person name="Tschaplinski T."/>
            <person name="Misztal P."/>
            <person name="Wu S."/>
            <person name="Desiro A."/>
            <person name="Vande Pol N."/>
            <person name="Du Z.-Y."/>
            <person name="Zienkiewicz A."/>
            <person name="Zienkiewicz K."/>
            <person name="Morin E."/>
            <person name="Tisserant E."/>
            <person name="Splivallo R."/>
            <person name="Hainaut M."/>
            <person name="Henrissat B."/>
            <person name="Ohm R."/>
            <person name="Kuo A."/>
            <person name="Yan J."/>
            <person name="Lipzen A."/>
            <person name="Nolan M."/>
            <person name="Labutti K."/>
            <person name="Barry K."/>
            <person name="Goldstein A."/>
            <person name="Labbe J."/>
            <person name="Schadt C."/>
            <person name="Tuskan G."/>
            <person name="Grigoriev I."/>
            <person name="Martin F."/>
            <person name="Vilgalys R."/>
            <person name="Bonito G."/>
        </authorList>
    </citation>
    <scope>NUCLEOTIDE SEQUENCE [LARGE SCALE GENOMIC DNA]</scope>
    <source>
        <strain evidence="1 2">AG-77</strain>
    </source>
</reference>
<dbReference type="OrthoDB" id="10549841at2759"/>
<organism evidence="1 2">
    <name type="scientific">Linnemannia elongata AG-77</name>
    <dbReference type="NCBI Taxonomy" id="1314771"/>
    <lineage>
        <taxon>Eukaryota</taxon>
        <taxon>Fungi</taxon>
        <taxon>Fungi incertae sedis</taxon>
        <taxon>Mucoromycota</taxon>
        <taxon>Mortierellomycotina</taxon>
        <taxon>Mortierellomycetes</taxon>
        <taxon>Mortierellales</taxon>
        <taxon>Mortierellaceae</taxon>
        <taxon>Linnemannia</taxon>
    </lineage>
</organism>
<keyword evidence="2" id="KW-1185">Reference proteome</keyword>
<sequence>MPLNPVVAGAVITAGAVALPFAVSLGAAGIGLSSTAVLASTVATRIMLACGAVIAKGGSACVAVKSITGVGLAKKALVVSAVVGVAMTVGGIAQTTSEQDDGGWPLAVYAPELTADNNGGNEGEKINGAKITATTI</sequence>
<dbReference type="Proteomes" id="UP000078512">
    <property type="component" value="Unassembled WGS sequence"/>
</dbReference>
<gene>
    <name evidence="1" type="ORF">K457DRAFT_120058</name>
</gene>
<protein>
    <submittedName>
        <fullName evidence="1">Uncharacterized protein</fullName>
    </submittedName>
</protein>